<dbReference type="InterPro" id="IPR010985">
    <property type="entry name" value="Ribbon_hlx_hlx"/>
</dbReference>
<dbReference type="KEGG" id="xdo:XDD1_0570"/>
<dbReference type="EMBL" id="VNHN01000020">
    <property type="protein sequence ID" value="TYP08308.1"/>
    <property type="molecule type" value="Genomic_DNA"/>
</dbReference>
<organism evidence="3 5">
    <name type="scientific">Xenorhabdus doucetiae</name>
    <dbReference type="NCBI Taxonomy" id="351671"/>
    <lineage>
        <taxon>Bacteria</taxon>
        <taxon>Pseudomonadati</taxon>
        <taxon>Pseudomonadota</taxon>
        <taxon>Gammaproteobacteria</taxon>
        <taxon>Enterobacterales</taxon>
        <taxon>Morganellaceae</taxon>
        <taxon>Xenorhabdus</taxon>
    </lineage>
</organism>
<dbReference type="HOGENOM" id="CLU_152494_3_1_6"/>
<evidence type="ECO:0000313" key="3">
    <source>
        <dbReference type="EMBL" id="CDG16273.1"/>
    </source>
</evidence>
<dbReference type="EMBL" id="FO704550">
    <property type="protein sequence ID" value="CDG16273.1"/>
    <property type="molecule type" value="Genomic_DNA"/>
</dbReference>
<dbReference type="InterPro" id="IPR014795">
    <property type="entry name" value="TacA_1-like"/>
</dbReference>
<reference evidence="4 6" key="2">
    <citation type="submission" date="2019-07" db="EMBL/GenBank/DDBJ databases">
        <title>Genomic Encyclopedia of Type Strains, Phase I: the one thousand microbial genomes (KMG-I) project.</title>
        <authorList>
            <person name="Kyrpides N."/>
        </authorList>
    </citation>
    <scope>NUCLEOTIDE SEQUENCE [LARGE SCALE GENOMIC DNA]</scope>
    <source>
        <strain evidence="4 6">DSM 17909</strain>
    </source>
</reference>
<dbReference type="OrthoDB" id="6445324at2"/>
<dbReference type="InterPro" id="IPR013321">
    <property type="entry name" value="Arc_rbn_hlx_hlx"/>
</dbReference>
<keyword evidence="6" id="KW-1185">Reference proteome</keyword>
<evidence type="ECO:0000256" key="2">
    <source>
        <dbReference type="ARBA" id="ARBA00049988"/>
    </source>
</evidence>
<dbReference type="Proteomes" id="UP000032721">
    <property type="component" value="Chromosome"/>
</dbReference>
<sequence>MSTLANERITTRVSSETKELLEMALSLSGYTSLNSFITNAAVTEAKRLIEQDMRIKLCRDDALAFVHALENPIETNERFLRAARRHRETISNED</sequence>
<dbReference type="PANTHER" id="PTHR35401:SF2">
    <property type="entry name" value="ABC-TYPE TRANSPORT SYSTEM"/>
    <property type="match status" value="1"/>
</dbReference>
<dbReference type="GO" id="GO:0043565">
    <property type="term" value="F:sequence-specific DNA binding"/>
    <property type="evidence" value="ECO:0007669"/>
    <property type="project" value="UniProtKB-ARBA"/>
</dbReference>
<dbReference type="AlphaFoldDB" id="A0A068QN36"/>
<proteinExistence type="inferred from homology"/>
<reference evidence="3 5" key="1">
    <citation type="submission" date="2013-07" db="EMBL/GenBank/DDBJ databases">
        <authorList>
            <person name="Genoscope - CEA"/>
        </authorList>
    </citation>
    <scope>NUCLEOTIDE SEQUENCE [LARGE SCALE GENOMIC DNA]</scope>
    <source>
        <strain evidence="3">FRM16</strain>
        <strain evidence="5">FRM16 / DSM 17909</strain>
    </source>
</reference>
<dbReference type="GO" id="GO:0006355">
    <property type="term" value="P:regulation of DNA-templated transcription"/>
    <property type="evidence" value="ECO:0007669"/>
    <property type="project" value="InterPro"/>
</dbReference>
<accession>A0A068QN36</accession>
<dbReference type="STRING" id="351671.XDD1_0570"/>
<gene>
    <name evidence="4" type="ORF">LY16_01549</name>
    <name evidence="3" type="ORF">XDD1_0570</name>
</gene>
<keyword evidence="1" id="KW-1277">Toxin-antitoxin system</keyword>
<evidence type="ECO:0000256" key="1">
    <source>
        <dbReference type="ARBA" id="ARBA00022649"/>
    </source>
</evidence>
<evidence type="ECO:0000313" key="6">
    <source>
        <dbReference type="Proteomes" id="UP000324170"/>
    </source>
</evidence>
<dbReference type="RefSeq" id="WP_045968444.1">
    <property type="nucleotide sequence ID" value="NZ_CAWMED010000001.1"/>
</dbReference>
<dbReference type="Gene3D" id="1.20.890.30">
    <property type="entry name" value="VCA0319-like"/>
    <property type="match status" value="1"/>
</dbReference>
<dbReference type="Proteomes" id="UP000324170">
    <property type="component" value="Unassembled WGS sequence"/>
</dbReference>
<dbReference type="PANTHER" id="PTHR35401">
    <property type="entry name" value="COPG FAMILY HELIX-TURN-HELIX PROTEIN-RELATED-RELATED"/>
    <property type="match status" value="1"/>
</dbReference>
<dbReference type="Pfam" id="PF08681">
    <property type="entry name" value="TacA1"/>
    <property type="match status" value="1"/>
</dbReference>
<dbReference type="Gene3D" id="1.10.1220.10">
    <property type="entry name" value="Met repressor-like"/>
    <property type="match status" value="1"/>
</dbReference>
<evidence type="ECO:0000313" key="5">
    <source>
        <dbReference type="Proteomes" id="UP000032721"/>
    </source>
</evidence>
<protein>
    <submittedName>
        <fullName evidence="4">Uncharacterized protein (DUF1778 family)</fullName>
    </submittedName>
</protein>
<dbReference type="SUPFAM" id="SSF47598">
    <property type="entry name" value="Ribbon-helix-helix"/>
    <property type="match status" value="1"/>
</dbReference>
<comment type="similarity">
    <text evidence="2">Belongs to the TacA antitoxin family.</text>
</comment>
<evidence type="ECO:0000313" key="4">
    <source>
        <dbReference type="EMBL" id="TYP08308.1"/>
    </source>
</evidence>
<name>A0A068QN36_9GAMM</name>